<dbReference type="AlphaFoldDB" id="A0A0N7KWE3"/>
<keyword evidence="1" id="KW-0808">Transferase</keyword>
<evidence type="ECO:0000313" key="1">
    <source>
        <dbReference type="EMBL" id="BAT23881.1"/>
    </source>
</evidence>
<dbReference type="SUPFAM" id="SSF53448">
    <property type="entry name" value="Nucleotide-diphospho-sugar transferases"/>
    <property type="match status" value="1"/>
</dbReference>
<accession>A0A0N7KWE3</accession>
<gene>
    <name evidence="1" type="primary">wcuT</name>
</gene>
<name>A0A0N7KWE3_9ENTR</name>
<dbReference type="InterPro" id="IPR029044">
    <property type="entry name" value="Nucleotide-diphossugar_trans"/>
</dbReference>
<protein>
    <submittedName>
        <fullName evidence="1">Glycosyl transferase</fullName>
    </submittedName>
</protein>
<reference evidence="1" key="1">
    <citation type="submission" date="2014-04" db="EMBL/GenBank/DDBJ databases">
        <authorList>
            <person name="Harrison E."/>
        </authorList>
    </citation>
    <scope>NUCLEOTIDE SEQUENCE</scope>
    <source>
        <strain evidence="1">9682</strain>
    </source>
</reference>
<dbReference type="GO" id="GO:0016740">
    <property type="term" value="F:transferase activity"/>
    <property type="evidence" value="ECO:0007669"/>
    <property type="project" value="UniProtKB-KW"/>
</dbReference>
<reference evidence="1" key="2">
    <citation type="journal article" date="2015" name="Sci. Rep.">
        <title>Genetic analysis of capsular polysaccharide synthesis gene clusters in 79 capsular types of Klebsiella spp.</title>
        <authorList>
            <person name="Pan Y.J."/>
            <person name="Lin T.L."/>
            <person name="Chen C.T."/>
            <person name="Chen Y.Y."/>
            <person name="Hsieh P.F."/>
            <person name="Hsu C.R."/>
            <person name="Wu M.C."/>
            <person name="Wang J.T."/>
        </authorList>
    </citation>
    <scope>NUCLEOTIDE SEQUENCE</scope>
    <source>
        <strain evidence="1">9682</strain>
    </source>
</reference>
<organism evidence="1">
    <name type="scientific">Klebsiella sp. 9682</name>
    <dbReference type="NCBI Taxonomy" id="1497821"/>
    <lineage>
        <taxon>Bacteria</taxon>
        <taxon>Pseudomonadati</taxon>
        <taxon>Pseudomonadota</taxon>
        <taxon>Gammaproteobacteria</taxon>
        <taxon>Enterobacterales</taxon>
        <taxon>Enterobacteriaceae</taxon>
        <taxon>Klebsiella/Raoultella group</taxon>
        <taxon>Klebsiella</taxon>
    </lineage>
</organism>
<dbReference type="EMBL" id="AB924584">
    <property type="protein sequence ID" value="BAT23881.1"/>
    <property type="molecule type" value="Genomic_DNA"/>
</dbReference>
<sequence length="283" mass="33736">MNNIIAVVLYNKEFSSSLTLNNLLHITLNNTHLVIINNGPNEIKFDSLYYELKSKFTSVTYLEYLENRSLAVIYNTIINNYNEYDRFILFDDDTNISDLFFQDMQNYYNVDVMLQIPRIIDSERKLIHYPLCNDKVYNADIPYTFNVNDKIISIGSGLVIYKSLVECFRKDNLKLFDERYALYGVDYSFFRRIQRIKKQYDIRVQIFSTLEHSLSKTNTSFSEWRHREHLYDYAISCRFYSKSGIHMVLGMTRCFLREIISCRFNNLKLLTLTFIKGHHPRSH</sequence>
<proteinExistence type="predicted"/>